<organism evidence="3 4">
    <name type="scientific">Streptomyces coffeae</name>
    <dbReference type="NCBI Taxonomy" id="621382"/>
    <lineage>
        <taxon>Bacteria</taxon>
        <taxon>Bacillati</taxon>
        <taxon>Actinomycetota</taxon>
        <taxon>Actinomycetes</taxon>
        <taxon>Kitasatosporales</taxon>
        <taxon>Streptomycetaceae</taxon>
        <taxon>Streptomyces</taxon>
    </lineage>
</organism>
<dbReference type="InterPro" id="IPR029016">
    <property type="entry name" value="GAF-like_dom_sf"/>
</dbReference>
<keyword evidence="1" id="KW-0472">Membrane</keyword>
<proteinExistence type="predicted"/>
<dbReference type="Proteomes" id="UP000634229">
    <property type="component" value="Unassembled WGS sequence"/>
</dbReference>
<feature type="transmembrane region" description="Helical" evidence="1">
    <location>
        <begin position="12"/>
        <end position="32"/>
    </location>
</feature>
<name>A0ABS1N8I6_9ACTN</name>
<evidence type="ECO:0000313" key="3">
    <source>
        <dbReference type="EMBL" id="MBL1096394.1"/>
    </source>
</evidence>
<keyword evidence="1" id="KW-0812">Transmembrane</keyword>
<dbReference type="InterPro" id="IPR003018">
    <property type="entry name" value="GAF"/>
</dbReference>
<evidence type="ECO:0000256" key="1">
    <source>
        <dbReference type="SAM" id="Phobius"/>
    </source>
</evidence>
<evidence type="ECO:0000259" key="2">
    <source>
        <dbReference type="Pfam" id="PF01590"/>
    </source>
</evidence>
<feature type="domain" description="GAF" evidence="2">
    <location>
        <begin position="157"/>
        <end position="246"/>
    </location>
</feature>
<dbReference type="RefSeq" id="WP_201872479.1">
    <property type="nucleotide sequence ID" value="NZ_JAERRF010000003.1"/>
</dbReference>
<evidence type="ECO:0000313" key="4">
    <source>
        <dbReference type="Proteomes" id="UP000634229"/>
    </source>
</evidence>
<protein>
    <recommendedName>
        <fullName evidence="2">GAF domain-containing protein</fullName>
    </recommendedName>
</protein>
<keyword evidence="4" id="KW-1185">Reference proteome</keyword>
<dbReference type="EMBL" id="JAERRF010000003">
    <property type="protein sequence ID" value="MBL1096394.1"/>
    <property type="molecule type" value="Genomic_DNA"/>
</dbReference>
<sequence>MATRWWGLGRGTAVAGALNVLAYIAAALAGLYEWGWVFWLIVGGGALATLTVIFLAARGVKTEKQTALLAGQEQRRMLQEMLVPIMEVFGEIAIATTAQRRRSLQGDMKQVVIRAARSIGPPHTRACLLDVTGNSGNRELTCQAGMWAGRQETPRTTFKEGTPRGDRLLRSMDKREPLFVPDLLSEPPEYQPDTQTYKTFIAAPIAPAINHDAFGMLTIDSPVKGDLTDHDIKIIEILGQLLGSALAIKR</sequence>
<gene>
    <name evidence="3" type="ORF">JK363_06915</name>
</gene>
<feature type="transmembrane region" description="Helical" evidence="1">
    <location>
        <begin position="38"/>
        <end position="57"/>
    </location>
</feature>
<dbReference type="Gene3D" id="3.30.450.40">
    <property type="match status" value="1"/>
</dbReference>
<reference evidence="3 4" key="1">
    <citation type="submission" date="2021-01" db="EMBL/GenBank/DDBJ databases">
        <title>WGS of actinomycetes isolated from Thailand.</title>
        <authorList>
            <person name="Thawai C."/>
        </authorList>
    </citation>
    <scope>NUCLEOTIDE SEQUENCE [LARGE SCALE GENOMIC DNA]</scope>
    <source>
        <strain evidence="3 4">CA1R205</strain>
    </source>
</reference>
<dbReference type="Pfam" id="PF01590">
    <property type="entry name" value="GAF"/>
    <property type="match status" value="1"/>
</dbReference>
<keyword evidence="1" id="KW-1133">Transmembrane helix</keyword>
<accession>A0ABS1N8I6</accession>
<dbReference type="SUPFAM" id="SSF55781">
    <property type="entry name" value="GAF domain-like"/>
    <property type="match status" value="1"/>
</dbReference>
<comment type="caution">
    <text evidence="3">The sequence shown here is derived from an EMBL/GenBank/DDBJ whole genome shotgun (WGS) entry which is preliminary data.</text>
</comment>